<feature type="domain" description="Integrase zinc-binding" evidence="18">
    <location>
        <begin position="763"/>
        <end position="817"/>
    </location>
</feature>
<evidence type="ECO:0000256" key="10">
    <source>
        <dbReference type="ARBA" id="ARBA00022908"/>
    </source>
</evidence>
<dbReference type="Pfam" id="PF24626">
    <property type="entry name" value="SH3_Tf2-1"/>
    <property type="match status" value="1"/>
</dbReference>
<evidence type="ECO:0000256" key="5">
    <source>
        <dbReference type="ARBA" id="ARBA00022723"/>
    </source>
</evidence>
<keyword evidence="13" id="KW-0238">DNA-binding</keyword>
<keyword evidence="4" id="KW-0540">Nuclease</keyword>
<dbReference type="InterPro" id="IPR021109">
    <property type="entry name" value="Peptidase_aspartic_dom_sf"/>
</dbReference>
<gene>
    <name evidence="20" type="ORF">OSB04_001035</name>
</gene>
<evidence type="ECO:0000256" key="13">
    <source>
        <dbReference type="ARBA" id="ARBA00023125"/>
    </source>
</evidence>
<dbReference type="FunFam" id="3.30.70.270:FF:000003">
    <property type="entry name" value="Transposon Ty3-G Gag-Pol polyprotein"/>
    <property type="match status" value="1"/>
</dbReference>
<proteinExistence type="predicted"/>
<keyword evidence="2" id="KW-0808">Transferase</keyword>
<evidence type="ECO:0000256" key="11">
    <source>
        <dbReference type="ARBA" id="ARBA00022918"/>
    </source>
</evidence>
<dbReference type="InterPro" id="IPR043128">
    <property type="entry name" value="Rev_trsase/Diguanyl_cyclase"/>
</dbReference>
<name>A0AA38WU76_9ASTR</name>
<dbReference type="Gene3D" id="3.10.10.10">
    <property type="entry name" value="HIV Type 1 Reverse Transcriptase, subunit A, domain 1"/>
    <property type="match status" value="2"/>
</dbReference>
<keyword evidence="3" id="KW-0548">Nucleotidyltransferase</keyword>
<dbReference type="GO" id="GO:0003887">
    <property type="term" value="F:DNA-directed DNA polymerase activity"/>
    <property type="evidence" value="ECO:0007669"/>
    <property type="project" value="UniProtKB-KW"/>
</dbReference>
<dbReference type="PANTHER" id="PTHR37984">
    <property type="entry name" value="PROTEIN CBG26694"/>
    <property type="match status" value="1"/>
</dbReference>
<keyword evidence="8" id="KW-0378">Hydrolase</keyword>
<sequence>MEQEFLQFRQGNLSVQDYVSQFIKKSRFAEHQVATETRKTYCFVAGLRNEIRRFVLAGLPETFQKAVNIAKVTGLKIETRHNLRLKRILERVTRGRVKARAFQMMEKEAEEIPDVVTGTHLINNQPACILFDCGATRSYMSYPFAQKLNVDCNELKPSFEAELADGRLVKINKICRGCTIEIYGHQMAIDLIPMTLGEFEVIVGIDWLRNHGAKIDCEQKKVKIRTPEGKRIIVIRDNQKRLALLSSVRTHRCIRKGCPTFLAYVISERKSDMIEAKDVPIVHDYLDVFPEDLPGLPPDRQVQFGIDLVPGTVPIAKTPYRLAPSEMQELKSQLQELLDKGFIRESTSPWGAPILFVKKKDGSKVVKIEILPRIVFVIARSDRKIGIGIDRQGGRSYDPTCDLKIPPAILPAIDPTCDPARSGYHQLNVKTEDVPKTAFRTRYERYEFLVMPFGLINAPAAFMDLMNRVCKPYLDKFVIVFIDDILIYSKNESEHRKHLHAILSLLRQEKLYAKFSKCEFWLKEVQFLGHVVSEQGIQVDPVKVSAVMNWQAPRSVFEIRSFLGLAGYYRRFIQDFSKIASSITALTRKGKKFEWGEEQERAFHILKEKLSSAPILSLPEGTQGFIVYSDASRSGLGCVLMQYDKVIAYASRKLKENEKKYPVHDLELAADYDCEIRYHPGKANVVVDALSRKEREKPIRVKALRIDVIPEIFVRIREAQTSALTEEHIKKERMLGQAKSLETDTKGCKRFNGRLWIPLMSGQREVLLSDAHKSKYSIHPGMDKMYRDLKLLYWWPGMKKDVRRFIEKCMTCLQVKVEHQKPFGELQPLEIPKWKWDHITMDFVMKLPRTKKGPFKITQKVGEVAYRLELPTELQKIHSTFHVSNLRKCLADEEMKVPLEEIRVNERLTYVEQPERIIDRAIRRLRNKEVPLVKVQWKYHKGRNATWENDQEMRTKFPYLF</sequence>
<evidence type="ECO:0000256" key="1">
    <source>
        <dbReference type="ARBA" id="ARBA00022670"/>
    </source>
</evidence>
<comment type="caution">
    <text evidence="20">The sequence shown here is derived from an EMBL/GenBank/DDBJ whole genome shotgun (WGS) entry which is preliminary data.</text>
</comment>
<organism evidence="20 21">
    <name type="scientific">Centaurea solstitialis</name>
    <name type="common">yellow star-thistle</name>
    <dbReference type="NCBI Taxonomy" id="347529"/>
    <lineage>
        <taxon>Eukaryota</taxon>
        <taxon>Viridiplantae</taxon>
        <taxon>Streptophyta</taxon>
        <taxon>Embryophyta</taxon>
        <taxon>Tracheophyta</taxon>
        <taxon>Spermatophyta</taxon>
        <taxon>Magnoliopsida</taxon>
        <taxon>eudicotyledons</taxon>
        <taxon>Gunneridae</taxon>
        <taxon>Pentapetalae</taxon>
        <taxon>asterids</taxon>
        <taxon>campanulids</taxon>
        <taxon>Asterales</taxon>
        <taxon>Asteraceae</taxon>
        <taxon>Carduoideae</taxon>
        <taxon>Cardueae</taxon>
        <taxon>Centaureinae</taxon>
        <taxon>Centaurea</taxon>
    </lineage>
</organism>
<keyword evidence="21" id="KW-1185">Reference proteome</keyword>
<evidence type="ECO:0000259" key="18">
    <source>
        <dbReference type="Pfam" id="PF17921"/>
    </source>
</evidence>
<accession>A0AA38WU76</accession>
<dbReference type="GO" id="GO:0015074">
    <property type="term" value="P:DNA integration"/>
    <property type="evidence" value="ECO:0007669"/>
    <property type="project" value="UniProtKB-KW"/>
</dbReference>
<dbReference type="PANTHER" id="PTHR37984:SF5">
    <property type="entry name" value="PROTEIN NYNRIN-LIKE"/>
    <property type="match status" value="1"/>
</dbReference>
<keyword evidence="7" id="KW-0255">Endonuclease</keyword>
<dbReference type="GO" id="GO:0003677">
    <property type="term" value="F:DNA binding"/>
    <property type="evidence" value="ECO:0007669"/>
    <property type="project" value="UniProtKB-KW"/>
</dbReference>
<dbReference type="GO" id="GO:0006508">
    <property type="term" value="P:proteolysis"/>
    <property type="evidence" value="ECO:0007669"/>
    <property type="project" value="UniProtKB-KW"/>
</dbReference>
<dbReference type="Pfam" id="PF00078">
    <property type="entry name" value="RVT_1"/>
    <property type="match status" value="1"/>
</dbReference>
<keyword evidence="11" id="KW-0695">RNA-directed DNA polymerase</keyword>
<feature type="domain" description="Reverse transcriptase" evidence="16">
    <location>
        <begin position="421"/>
        <end position="531"/>
    </location>
</feature>
<keyword evidence="1" id="KW-0645">Protease</keyword>
<evidence type="ECO:0000259" key="19">
    <source>
        <dbReference type="Pfam" id="PF24626"/>
    </source>
</evidence>
<evidence type="ECO:0008006" key="22">
    <source>
        <dbReference type="Google" id="ProtNLM"/>
    </source>
</evidence>
<dbReference type="FunFam" id="3.30.70.270:FF:000020">
    <property type="entry name" value="Transposon Tf2-6 polyprotein-like Protein"/>
    <property type="match status" value="1"/>
</dbReference>
<evidence type="ECO:0000256" key="6">
    <source>
        <dbReference type="ARBA" id="ARBA00022750"/>
    </source>
</evidence>
<dbReference type="CDD" id="cd01647">
    <property type="entry name" value="RT_LTR"/>
    <property type="match status" value="1"/>
</dbReference>
<dbReference type="GO" id="GO:0004190">
    <property type="term" value="F:aspartic-type endopeptidase activity"/>
    <property type="evidence" value="ECO:0007669"/>
    <property type="project" value="UniProtKB-KW"/>
</dbReference>
<evidence type="ECO:0000256" key="8">
    <source>
        <dbReference type="ARBA" id="ARBA00022801"/>
    </source>
</evidence>
<evidence type="ECO:0000256" key="2">
    <source>
        <dbReference type="ARBA" id="ARBA00022679"/>
    </source>
</evidence>
<dbReference type="GO" id="GO:0006310">
    <property type="term" value="P:DNA recombination"/>
    <property type="evidence" value="ECO:0007669"/>
    <property type="project" value="UniProtKB-KW"/>
</dbReference>
<keyword evidence="5" id="KW-0479">Metal-binding</keyword>
<evidence type="ECO:0000256" key="3">
    <source>
        <dbReference type="ARBA" id="ARBA00022695"/>
    </source>
</evidence>
<evidence type="ECO:0000313" key="20">
    <source>
        <dbReference type="EMBL" id="KAJ9565069.1"/>
    </source>
</evidence>
<dbReference type="InterPro" id="IPR041577">
    <property type="entry name" value="RT_RNaseH_2"/>
</dbReference>
<keyword evidence="6" id="KW-0064">Aspartyl protease</keyword>
<evidence type="ECO:0000259" key="17">
    <source>
        <dbReference type="Pfam" id="PF17919"/>
    </source>
</evidence>
<keyword evidence="15" id="KW-0511">Multifunctional enzyme</keyword>
<evidence type="ECO:0000256" key="14">
    <source>
        <dbReference type="ARBA" id="ARBA00023172"/>
    </source>
</evidence>
<keyword evidence="12" id="KW-0239">DNA-directed DNA polymerase</keyword>
<dbReference type="AlphaFoldDB" id="A0AA38WU76"/>
<dbReference type="Pfam" id="PF08284">
    <property type="entry name" value="RVP_2"/>
    <property type="match status" value="1"/>
</dbReference>
<feature type="domain" description="Reverse transcriptase/retrotransposon-derived protein RNase H-like" evidence="17">
    <location>
        <begin position="595"/>
        <end position="672"/>
    </location>
</feature>
<evidence type="ECO:0000256" key="12">
    <source>
        <dbReference type="ARBA" id="ARBA00022932"/>
    </source>
</evidence>
<dbReference type="Pfam" id="PF17921">
    <property type="entry name" value="Integrase_H2C2"/>
    <property type="match status" value="1"/>
</dbReference>
<dbReference type="Proteomes" id="UP001172457">
    <property type="component" value="Chromosome 1"/>
</dbReference>
<dbReference type="InterPro" id="IPR043502">
    <property type="entry name" value="DNA/RNA_pol_sf"/>
</dbReference>
<dbReference type="Pfam" id="PF17919">
    <property type="entry name" value="RT_RNaseH_2"/>
    <property type="match status" value="1"/>
</dbReference>
<keyword evidence="9" id="KW-0460">Magnesium</keyword>
<evidence type="ECO:0000259" key="16">
    <source>
        <dbReference type="Pfam" id="PF00078"/>
    </source>
</evidence>
<dbReference type="InterPro" id="IPR000477">
    <property type="entry name" value="RT_dom"/>
</dbReference>
<dbReference type="Gene3D" id="1.10.340.70">
    <property type="match status" value="1"/>
</dbReference>
<evidence type="ECO:0000256" key="9">
    <source>
        <dbReference type="ARBA" id="ARBA00022842"/>
    </source>
</evidence>
<dbReference type="SUPFAM" id="SSF50630">
    <property type="entry name" value="Acid proteases"/>
    <property type="match status" value="1"/>
</dbReference>
<dbReference type="Gene3D" id="2.40.70.10">
    <property type="entry name" value="Acid Proteases"/>
    <property type="match status" value="1"/>
</dbReference>
<dbReference type="InterPro" id="IPR050951">
    <property type="entry name" value="Retrovirus_Pol_polyprotein"/>
</dbReference>
<dbReference type="GO" id="GO:0046872">
    <property type="term" value="F:metal ion binding"/>
    <property type="evidence" value="ECO:0007669"/>
    <property type="project" value="UniProtKB-KW"/>
</dbReference>
<dbReference type="Gene3D" id="3.30.70.270">
    <property type="match status" value="2"/>
</dbReference>
<feature type="domain" description="Tf2-1-like SH3-like" evidence="19">
    <location>
        <begin position="845"/>
        <end position="889"/>
    </location>
</feature>
<dbReference type="GO" id="GO:0004519">
    <property type="term" value="F:endonuclease activity"/>
    <property type="evidence" value="ECO:0007669"/>
    <property type="project" value="UniProtKB-KW"/>
</dbReference>
<evidence type="ECO:0000256" key="15">
    <source>
        <dbReference type="ARBA" id="ARBA00023268"/>
    </source>
</evidence>
<dbReference type="InterPro" id="IPR041588">
    <property type="entry name" value="Integrase_H2C2"/>
</dbReference>
<reference evidence="20" key="1">
    <citation type="submission" date="2023-03" db="EMBL/GenBank/DDBJ databases">
        <title>Chromosome-scale reference genome and RAD-based genetic map of yellow starthistle (Centaurea solstitialis) reveal putative structural variation and QTLs associated with invader traits.</title>
        <authorList>
            <person name="Reatini B."/>
            <person name="Cang F.A."/>
            <person name="Jiang Q."/>
            <person name="Mckibben M.T.W."/>
            <person name="Barker M.S."/>
            <person name="Rieseberg L.H."/>
            <person name="Dlugosch K.M."/>
        </authorList>
    </citation>
    <scope>NUCLEOTIDE SEQUENCE</scope>
    <source>
        <strain evidence="20">CAN-66</strain>
        <tissue evidence="20">Leaf</tissue>
    </source>
</reference>
<evidence type="ECO:0000256" key="4">
    <source>
        <dbReference type="ARBA" id="ARBA00022722"/>
    </source>
</evidence>
<evidence type="ECO:0000313" key="21">
    <source>
        <dbReference type="Proteomes" id="UP001172457"/>
    </source>
</evidence>
<keyword evidence="10" id="KW-0229">DNA integration</keyword>
<evidence type="ECO:0000256" key="7">
    <source>
        <dbReference type="ARBA" id="ARBA00022759"/>
    </source>
</evidence>
<dbReference type="SUPFAM" id="SSF56672">
    <property type="entry name" value="DNA/RNA polymerases"/>
    <property type="match status" value="1"/>
</dbReference>
<dbReference type="CDD" id="cd00303">
    <property type="entry name" value="retropepsin_like"/>
    <property type="match status" value="1"/>
</dbReference>
<dbReference type="InterPro" id="IPR056924">
    <property type="entry name" value="SH3_Tf2-1"/>
</dbReference>
<dbReference type="EMBL" id="JARYMX010000001">
    <property type="protein sequence ID" value="KAJ9565069.1"/>
    <property type="molecule type" value="Genomic_DNA"/>
</dbReference>
<keyword evidence="14" id="KW-0233">DNA recombination</keyword>
<protein>
    <recommendedName>
        <fullName evidence="22">Reverse transcriptase domain-containing protein</fullName>
    </recommendedName>
</protein>
<dbReference type="GO" id="GO:0003964">
    <property type="term" value="F:RNA-directed DNA polymerase activity"/>
    <property type="evidence" value="ECO:0007669"/>
    <property type="project" value="UniProtKB-KW"/>
</dbReference>